<accession>A0A0C2NBY3</accession>
<dbReference type="PANTHER" id="PTHR13031">
    <property type="entry name" value="RIBONUCLEASE P SUBUNIT P30"/>
    <property type="match status" value="1"/>
</dbReference>
<comment type="similarity">
    <text evidence="2">Belongs to the eukaryotic/archaeal RNase P protein component 3 family.</text>
</comment>
<dbReference type="AlphaFoldDB" id="A0A0C2NBY3"/>
<dbReference type="GO" id="GO:0003723">
    <property type="term" value="F:RNA binding"/>
    <property type="evidence" value="ECO:0007669"/>
    <property type="project" value="TreeGrafter"/>
</dbReference>
<dbReference type="GO" id="GO:0005634">
    <property type="term" value="C:nucleus"/>
    <property type="evidence" value="ECO:0007669"/>
    <property type="project" value="UniProtKB-SubCell"/>
</dbReference>
<sequence>MEFYDLKIKPRADGDITPILDSVKRFRYSTIAIDLTLDSASNTSVSLIDYEKLYERISSECRDLGIRCLRRATFITKDKFDGRSLKSMLDSFDVVAITPTSQEALINATHRTDIDIISFERSSFSRMKIGRNIDIAIQNGIRFELTYGPAITGDPGDKSFLLEQMFMMLRRCRKQNFIISSGISSSNHLRNPYDVMNLAVMGGLGKPRALESISVNPKSVVAHGYARVHTLLGIFELIPKKPKTESISPEICSRIKRKDNNVDLHPNKIKP</sequence>
<dbReference type="Gene3D" id="3.20.20.140">
    <property type="entry name" value="Metal-dependent hydrolases"/>
    <property type="match status" value="1"/>
</dbReference>
<evidence type="ECO:0000313" key="4">
    <source>
        <dbReference type="EMBL" id="KII71487.1"/>
    </source>
</evidence>
<evidence type="ECO:0000256" key="3">
    <source>
        <dbReference type="ARBA" id="ARBA00022694"/>
    </source>
</evidence>
<protein>
    <submittedName>
        <fullName evidence="4">Ribonuclease P protein subunit p30</fullName>
    </submittedName>
</protein>
<organism evidence="4 5">
    <name type="scientific">Thelohanellus kitauei</name>
    <name type="common">Myxosporean</name>
    <dbReference type="NCBI Taxonomy" id="669202"/>
    <lineage>
        <taxon>Eukaryota</taxon>
        <taxon>Metazoa</taxon>
        <taxon>Cnidaria</taxon>
        <taxon>Myxozoa</taxon>
        <taxon>Myxosporea</taxon>
        <taxon>Bivalvulida</taxon>
        <taxon>Platysporina</taxon>
        <taxon>Myxobolidae</taxon>
        <taxon>Thelohanellus</taxon>
    </lineage>
</organism>
<dbReference type="InterPro" id="IPR016195">
    <property type="entry name" value="Pol/histidinol_Pase-like"/>
</dbReference>
<keyword evidence="3" id="KW-0819">tRNA processing</keyword>
<dbReference type="Proteomes" id="UP000031668">
    <property type="component" value="Unassembled WGS sequence"/>
</dbReference>
<dbReference type="Pfam" id="PF01876">
    <property type="entry name" value="RNase_P_p30"/>
    <property type="match status" value="1"/>
</dbReference>
<dbReference type="GO" id="GO:0008033">
    <property type="term" value="P:tRNA processing"/>
    <property type="evidence" value="ECO:0007669"/>
    <property type="project" value="UniProtKB-KW"/>
</dbReference>
<dbReference type="OrthoDB" id="17948at2759"/>
<dbReference type="PANTHER" id="PTHR13031:SF0">
    <property type="entry name" value="RIBONUCLEASE P PROTEIN SUBUNIT P30"/>
    <property type="match status" value="1"/>
</dbReference>
<gene>
    <name evidence="4" type="ORF">RF11_11456</name>
</gene>
<reference evidence="4 5" key="1">
    <citation type="journal article" date="2014" name="Genome Biol. Evol.">
        <title>The genome of the myxosporean Thelohanellus kitauei shows adaptations to nutrient acquisition within its fish host.</title>
        <authorList>
            <person name="Yang Y."/>
            <person name="Xiong J."/>
            <person name="Zhou Z."/>
            <person name="Huo F."/>
            <person name="Miao W."/>
            <person name="Ran C."/>
            <person name="Liu Y."/>
            <person name="Zhang J."/>
            <person name="Feng J."/>
            <person name="Wang M."/>
            <person name="Wang M."/>
            <person name="Wang L."/>
            <person name="Yao B."/>
        </authorList>
    </citation>
    <scope>NUCLEOTIDE SEQUENCE [LARGE SCALE GENOMIC DNA]</scope>
    <source>
        <strain evidence="4">Wuqing</strain>
    </source>
</reference>
<dbReference type="InterPro" id="IPR002738">
    <property type="entry name" value="RNase_P_p30"/>
</dbReference>
<evidence type="ECO:0000256" key="2">
    <source>
        <dbReference type="ARBA" id="ARBA00007331"/>
    </source>
</evidence>
<proteinExistence type="inferred from homology"/>
<dbReference type="EMBL" id="JWZT01001749">
    <property type="protein sequence ID" value="KII71487.1"/>
    <property type="molecule type" value="Genomic_DNA"/>
</dbReference>
<evidence type="ECO:0000256" key="1">
    <source>
        <dbReference type="ARBA" id="ARBA00004123"/>
    </source>
</evidence>
<comment type="caution">
    <text evidence="4">The sequence shown here is derived from an EMBL/GenBank/DDBJ whole genome shotgun (WGS) entry which is preliminary data.</text>
</comment>
<dbReference type="SUPFAM" id="SSF89550">
    <property type="entry name" value="PHP domain-like"/>
    <property type="match status" value="1"/>
</dbReference>
<evidence type="ECO:0000313" key="5">
    <source>
        <dbReference type="Proteomes" id="UP000031668"/>
    </source>
</evidence>
<keyword evidence="5" id="KW-1185">Reference proteome</keyword>
<comment type="subcellular location">
    <subcellularLocation>
        <location evidence="1">Nucleus</location>
    </subcellularLocation>
</comment>
<name>A0A0C2NBY3_THEKT</name>